<evidence type="ECO:0000313" key="1">
    <source>
        <dbReference type="EMBL" id="QJA59979.1"/>
    </source>
</evidence>
<reference evidence="1" key="1">
    <citation type="submission" date="2020-03" db="EMBL/GenBank/DDBJ databases">
        <title>The deep terrestrial virosphere.</title>
        <authorList>
            <person name="Holmfeldt K."/>
            <person name="Nilsson E."/>
            <person name="Simone D."/>
            <person name="Lopez-Fernandez M."/>
            <person name="Wu X."/>
            <person name="de Brujin I."/>
            <person name="Lundin D."/>
            <person name="Andersson A."/>
            <person name="Bertilsson S."/>
            <person name="Dopson M."/>
        </authorList>
    </citation>
    <scope>NUCLEOTIDE SEQUENCE</scope>
    <source>
        <strain evidence="1">MM415B01211</strain>
    </source>
</reference>
<proteinExistence type="predicted"/>
<gene>
    <name evidence="1" type="ORF">MM415B01211_0011</name>
</gene>
<sequence>MKKLITLLIILSLFVPAAFAFEFQKENLGIGIEYNGLEKDVDSTKPLTIDVLGITAGLKSKIDDLETNQILGKVQYKLSEYLTPYALLGGTNLKFRQTLQGNINSPFLSGETNIIETRFDGGQSFTWGLGAQGKVMDLPQGLLLSYDVRRTAFDSDDNSESSLIPSFLDLKSNSNVEVEYAEINTSLILSKAFELDNVVKSLSPYIGYRFTNISMNLKNTYHILIADVTTEENRDTNFHSMVLGVTAKVNKNLDVSVGGSLFGERGFGVKATYSF</sequence>
<protein>
    <recommendedName>
        <fullName evidence="2">Autotransporter domain-containing protein</fullName>
    </recommendedName>
</protein>
<accession>A0A6M3IQR4</accession>
<name>A0A6M3IQR4_9ZZZZ</name>
<dbReference type="EMBL" id="MT141391">
    <property type="protein sequence ID" value="QJA59979.1"/>
    <property type="molecule type" value="Genomic_DNA"/>
</dbReference>
<evidence type="ECO:0008006" key="2">
    <source>
        <dbReference type="Google" id="ProtNLM"/>
    </source>
</evidence>
<organism evidence="1">
    <name type="scientific">viral metagenome</name>
    <dbReference type="NCBI Taxonomy" id="1070528"/>
    <lineage>
        <taxon>unclassified sequences</taxon>
        <taxon>metagenomes</taxon>
        <taxon>organismal metagenomes</taxon>
    </lineage>
</organism>
<dbReference type="AlphaFoldDB" id="A0A6M3IQR4"/>